<feature type="binding site" evidence="10 11">
    <location>
        <position position="258"/>
    </location>
    <ligand>
        <name>substrate</name>
    </ligand>
</feature>
<dbReference type="AlphaFoldDB" id="A0A840NKF0"/>
<evidence type="ECO:0000259" key="13">
    <source>
        <dbReference type="PROSITE" id="PS51851"/>
    </source>
</evidence>
<organism evidence="14 15">
    <name type="scientific">Saccharopolyspora gloriosae</name>
    <dbReference type="NCBI Taxonomy" id="455344"/>
    <lineage>
        <taxon>Bacteria</taxon>
        <taxon>Bacillati</taxon>
        <taxon>Actinomycetota</taxon>
        <taxon>Actinomycetes</taxon>
        <taxon>Pseudonocardiales</taxon>
        <taxon>Pseudonocardiaceae</taxon>
        <taxon>Saccharopolyspora</taxon>
    </lineage>
</organism>
<keyword evidence="7 10" id="KW-0521">NADP</keyword>
<accession>A0A840NKF0</accession>
<dbReference type="EMBL" id="JACHIV010000001">
    <property type="protein sequence ID" value="MBB5070505.1"/>
    <property type="molecule type" value="Genomic_DNA"/>
</dbReference>
<dbReference type="InterPro" id="IPR014359">
    <property type="entry name" value="KARI_prok"/>
</dbReference>
<dbReference type="GO" id="GO:0000287">
    <property type="term" value="F:magnesium ion binding"/>
    <property type="evidence" value="ECO:0007669"/>
    <property type="project" value="UniProtKB-UniRule"/>
</dbReference>
<evidence type="ECO:0000256" key="2">
    <source>
        <dbReference type="ARBA" id="ARBA00004885"/>
    </source>
</evidence>
<comment type="function">
    <text evidence="10">Involved in the biosynthesis of branched-chain amino acids (BCAA). Catalyzes an alkyl-migration followed by a ketol-acid reduction of (S)-2-acetolactate (S2AL) to yield (R)-2,3-dihydroxy-isovalerate. In the isomerase reaction, S2AL is rearranged via a Mg-dependent methyl migration to produce 3-hydroxy-3-methyl-2-ketobutyrate (HMKB). In the reductase reaction, this 2-ketoacid undergoes a metal-dependent reduction by NADPH to yield (R)-2,3-dihydroxy-isovalerate.</text>
</comment>
<dbReference type="UniPathway" id="UPA00047">
    <property type="reaction ID" value="UER00056"/>
</dbReference>
<evidence type="ECO:0000256" key="10">
    <source>
        <dbReference type="HAMAP-Rule" id="MF_00435"/>
    </source>
</evidence>
<feature type="binding site" evidence="10">
    <location>
        <position position="140"/>
    </location>
    <ligand>
        <name>NADP(+)</name>
        <dbReference type="ChEBI" id="CHEBI:58349"/>
    </ligand>
</feature>
<evidence type="ECO:0000256" key="7">
    <source>
        <dbReference type="ARBA" id="ARBA00022857"/>
    </source>
</evidence>
<dbReference type="UniPathway" id="UPA00049">
    <property type="reaction ID" value="UER00060"/>
</dbReference>
<comment type="catalytic activity">
    <reaction evidence="10">
        <text>(2R)-2,3-dihydroxy-3-methylbutanoate + NADP(+) = (2S)-2-acetolactate + NADPH + H(+)</text>
        <dbReference type="Rhea" id="RHEA:22068"/>
        <dbReference type="ChEBI" id="CHEBI:15378"/>
        <dbReference type="ChEBI" id="CHEBI:49072"/>
        <dbReference type="ChEBI" id="CHEBI:57783"/>
        <dbReference type="ChEBI" id="CHEBI:58349"/>
        <dbReference type="ChEBI" id="CHEBI:58476"/>
        <dbReference type="EC" id="1.1.1.86"/>
    </reaction>
</comment>
<sequence length="337" mass="35517">MTRPTNDATVHYADEGRIPLLPDRRVAVLGYGSQGRAHAHNLRDSGIAVRVGLRPDSARVASAREEGFTVTDTGSAAEWADVIVMLVPDTLAPAVFTESVEPNLAPGDALVFAHGFAVHHGLITASDEVDVVMVAPKAPGRDVRASFEHGHGCPALVAVAQDATGTASSLALDYADALGATRAGALETTFAEETETDLFGEQAVLVGGVTELIKTAFEVLVDAGYQPESAYFECLHELKLTVDLIQRHGLAAMTDHISDTAEYGGYSRGPRVIDAHVRASMEAVLDDIRSGGFASEWVAEDRGGRPHFRSARATARAHAIEAVGAPLRRMTGGSATS</sequence>
<comment type="caution">
    <text evidence="10">Lacks conserved residue(s) required for the propagation of feature annotation.</text>
</comment>
<feature type="binding site" evidence="10">
    <location>
        <position position="54"/>
    </location>
    <ligand>
        <name>NADP(+)</name>
        <dbReference type="ChEBI" id="CHEBI:58349"/>
    </ligand>
</feature>
<dbReference type="InterPro" id="IPR008927">
    <property type="entry name" value="6-PGluconate_DH-like_C_sf"/>
</dbReference>
<feature type="binding site" evidence="10 11">
    <location>
        <position position="237"/>
    </location>
    <ligand>
        <name>Mg(2+)</name>
        <dbReference type="ChEBI" id="CHEBI:18420"/>
        <label>2</label>
    </ligand>
</feature>
<dbReference type="HAMAP" id="MF_00435">
    <property type="entry name" value="IlvC"/>
    <property type="match status" value="1"/>
</dbReference>
<evidence type="ECO:0000259" key="12">
    <source>
        <dbReference type="PROSITE" id="PS51850"/>
    </source>
</evidence>
<dbReference type="Gene3D" id="6.10.240.10">
    <property type="match status" value="1"/>
</dbReference>
<reference evidence="14 15" key="1">
    <citation type="submission" date="2020-08" db="EMBL/GenBank/DDBJ databases">
        <title>Sequencing the genomes of 1000 actinobacteria strains.</title>
        <authorList>
            <person name="Klenk H.-P."/>
        </authorList>
    </citation>
    <scope>NUCLEOTIDE SEQUENCE [LARGE SCALE GENOMIC DNA]</scope>
    <source>
        <strain evidence="14 15">DSM 45582</strain>
    </source>
</reference>
<dbReference type="NCBIfam" id="TIGR00465">
    <property type="entry name" value="ilvC"/>
    <property type="match status" value="1"/>
</dbReference>
<feature type="binding site" evidence="10 11">
    <location>
        <position position="197"/>
    </location>
    <ligand>
        <name>Mg(2+)</name>
        <dbReference type="ChEBI" id="CHEBI:18420"/>
        <label>1</label>
    </ligand>
</feature>
<evidence type="ECO:0000313" key="14">
    <source>
        <dbReference type="EMBL" id="MBB5070505.1"/>
    </source>
</evidence>
<keyword evidence="4 10" id="KW-0028">Amino-acid biosynthesis</keyword>
<dbReference type="NCBIfam" id="NF004017">
    <property type="entry name" value="PRK05479.1"/>
    <property type="match status" value="1"/>
</dbReference>
<dbReference type="Gene3D" id="3.40.50.720">
    <property type="entry name" value="NAD(P)-binding Rossmann-like Domain"/>
    <property type="match status" value="1"/>
</dbReference>
<dbReference type="PANTHER" id="PTHR21371:SF1">
    <property type="entry name" value="KETOL-ACID REDUCTOISOMERASE, MITOCHONDRIAL"/>
    <property type="match status" value="1"/>
</dbReference>
<comment type="caution">
    <text evidence="14">The sequence shown here is derived from an EMBL/GenBank/DDBJ whole genome shotgun (WGS) entry which is preliminary data.</text>
</comment>
<comment type="catalytic activity">
    <reaction evidence="10">
        <text>(2R,3R)-2,3-dihydroxy-3-methylpentanoate + NADP(+) = (S)-2-ethyl-2-hydroxy-3-oxobutanoate + NADPH + H(+)</text>
        <dbReference type="Rhea" id="RHEA:13493"/>
        <dbReference type="ChEBI" id="CHEBI:15378"/>
        <dbReference type="ChEBI" id="CHEBI:49256"/>
        <dbReference type="ChEBI" id="CHEBI:49258"/>
        <dbReference type="ChEBI" id="CHEBI:57783"/>
        <dbReference type="ChEBI" id="CHEBI:58349"/>
        <dbReference type="EC" id="1.1.1.86"/>
    </reaction>
</comment>
<proteinExistence type="inferred from homology"/>
<feature type="binding site" evidence="10 11">
    <location>
        <position position="201"/>
    </location>
    <ligand>
        <name>Mg(2+)</name>
        <dbReference type="ChEBI" id="CHEBI:18420"/>
        <label>1</label>
    </ligand>
</feature>
<evidence type="ECO:0000256" key="6">
    <source>
        <dbReference type="ARBA" id="ARBA00022842"/>
    </source>
</evidence>
<dbReference type="Pfam" id="PF01450">
    <property type="entry name" value="KARI_C"/>
    <property type="match status" value="1"/>
</dbReference>
<protein>
    <recommendedName>
        <fullName evidence="10">Ketol-acid reductoisomerase (NADP(+))</fullName>
        <shortName evidence="10">KARI</shortName>
        <ecNumber evidence="10">1.1.1.86</ecNumber>
    </recommendedName>
    <alternativeName>
        <fullName evidence="10">Acetohydroxy-acid isomeroreductase</fullName>
        <shortName evidence="10">AHIR</shortName>
    </alternativeName>
    <alternativeName>
        <fullName evidence="10">Alpha-keto-beta-hydroxylacyl reductoisomerase</fullName>
    </alternativeName>
</protein>
<comment type="pathway">
    <text evidence="2 10">Amino-acid biosynthesis; L-isoleucine biosynthesis; L-isoleucine from 2-oxobutanoate: step 2/4.</text>
</comment>
<dbReference type="GO" id="GO:0050661">
    <property type="term" value="F:NADP binding"/>
    <property type="evidence" value="ECO:0007669"/>
    <property type="project" value="InterPro"/>
</dbReference>
<comment type="pathway">
    <text evidence="1 10">Amino-acid biosynthesis; L-valine biosynthesis; L-valine from pyruvate: step 2/4.</text>
</comment>
<dbReference type="PIRSF" id="PIRSF000116">
    <property type="entry name" value="IlvC_gammaproteo"/>
    <property type="match status" value="1"/>
</dbReference>
<dbReference type="EC" id="1.1.1.86" evidence="10"/>
<gene>
    <name evidence="10" type="primary">ilvC</name>
    <name evidence="14" type="ORF">BJ969_003593</name>
</gene>
<feature type="binding site" evidence="10">
    <location>
        <position position="57"/>
    </location>
    <ligand>
        <name>NADP(+)</name>
        <dbReference type="ChEBI" id="CHEBI:58349"/>
    </ligand>
</feature>
<dbReference type="GO" id="GO:0009099">
    <property type="term" value="P:L-valine biosynthetic process"/>
    <property type="evidence" value="ECO:0007669"/>
    <property type="project" value="UniProtKB-UniRule"/>
</dbReference>
<evidence type="ECO:0000256" key="1">
    <source>
        <dbReference type="ARBA" id="ARBA00004864"/>
    </source>
</evidence>
<comment type="cofactor">
    <cofactor evidence="10">
        <name>Mg(2+)</name>
        <dbReference type="ChEBI" id="CHEBI:18420"/>
    </cofactor>
    <text evidence="10">Binds 2 magnesium ions per subunit.</text>
</comment>
<dbReference type="GO" id="GO:0004455">
    <property type="term" value="F:ketol-acid reductoisomerase activity"/>
    <property type="evidence" value="ECO:0007669"/>
    <property type="project" value="UniProtKB-UniRule"/>
</dbReference>
<dbReference type="SUPFAM" id="SSF51735">
    <property type="entry name" value="NAD(P)-binding Rossmann-fold domains"/>
    <property type="match status" value="1"/>
</dbReference>
<keyword evidence="15" id="KW-1185">Reference proteome</keyword>
<feature type="active site" evidence="10">
    <location>
        <position position="114"/>
    </location>
</feature>
<evidence type="ECO:0000256" key="5">
    <source>
        <dbReference type="ARBA" id="ARBA00022723"/>
    </source>
</evidence>
<keyword evidence="6 10" id="KW-0460">Magnesium</keyword>
<keyword evidence="5 10" id="KW-0479">Metal-binding</keyword>
<comment type="similarity">
    <text evidence="3 10 11">Belongs to the ketol-acid reductoisomerase family.</text>
</comment>
<dbReference type="InterPro" id="IPR013116">
    <property type="entry name" value="KARI_N"/>
</dbReference>
<evidence type="ECO:0000256" key="8">
    <source>
        <dbReference type="ARBA" id="ARBA00023002"/>
    </source>
</evidence>
<name>A0A840NKF0_9PSEU</name>
<dbReference type="Proteomes" id="UP000580474">
    <property type="component" value="Unassembled WGS sequence"/>
</dbReference>
<keyword evidence="9 10" id="KW-0100">Branched-chain amino acid biosynthesis</keyword>
<evidence type="ECO:0000256" key="4">
    <source>
        <dbReference type="ARBA" id="ARBA00022605"/>
    </source>
</evidence>
<feature type="domain" description="KARI N-terminal Rossmann" evidence="12">
    <location>
        <begin position="8"/>
        <end position="188"/>
    </location>
</feature>
<feature type="binding site" evidence="10 11">
    <location>
        <position position="197"/>
    </location>
    <ligand>
        <name>Mg(2+)</name>
        <dbReference type="ChEBI" id="CHEBI:18420"/>
        <label>2</label>
    </ligand>
</feature>
<dbReference type="InterPro" id="IPR013023">
    <property type="entry name" value="KARI"/>
</dbReference>
<dbReference type="GO" id="GO:0009097">
    <property type="term" value="P:isoleucine biosynthetic process"/>
    <property type="evidence" value="ECO:0007669"/>
    <property type="project" value="UniProtKB-UniRule"/>
</dbReference>
<dbReference type="Pfam" id="PF07991">
    <property type="entry name" value="KARI_N"/>
    <property type="match status" value="1"/>
</dbReference>
<evidence type="ECO:0000256" key="11">
    <source>
        <dbReference type="PROSITE-ProRule" id="PRU01198"/>
    </source>
</evidence>
<evidence type="ECO:0000313" key="15">
    <source>
        <dbReference type="Proteomes" id="UP000580474"/>
    </source>
</evidence>
<dbReference type="RefSeq" id="WP_184480096.1">
    <property type="nucleotide sequence ID" value="NZ_JACHIV010000001.1"/>
</dbReference>
<feature type="binding site" evidence="10">
    <location>
        <begin position="31"/>
        <end position="34"/>
    </location>
    <ligand>
        <name>NADP(+)</name>
        <dbReference type="ChEBI" id="CHEBI:58349"/>
    </ligand>
</feature>
<evidence type="ECO:0000256" key="9">
    <source>
        <dbReference type="ARBA" id="ARBA00023304"/>
    </source>
</evidence>
<dbReference type="InterPro" id="IPR000506">
    <property type="entry name" value="KARI_C"/>
</dbReference>
<dbReference type="GO" id="GO:0016853">
    <property type="term" value="F:isomerase activity"/>
    <property type="evidence" value="ECO:0007669"/>
    <property type="project" value="UniProtKB-KW"/>
</dbReference>
<dbReference type="SUPFAM" id="SSF48179">
    <property type="entry name" value="6-phosphogluconate dehydrogenase C-terminal domain-like"/>
    <property type="match status" value="1"/>
</dbReference>
<keyword evidence="14" id="KW-0413">Isomerase</keyword>
<feature type="binding site" evidence="10 11">
    <location>
        <position position="233"/>
    </location>
    <ligand>
        <name>Mg(2+)</name>
        <dbReference type="ChEBI" id="CHEBI:18420"/>
        <label>2</label>
    </ligand>
</feature>
<dbReference type="PANTHER" id="PTHR21371">
    <property type="entry name" value="KETOL-ACID REDUCTOISOMERASE, MITOCHONDRIAL"/>
    <property type="match status" value="1"/>
</dbReference>
<feature type="domain" description="KARI C-terminal knotted" evidence="13">
    <location>
        <begin position="189"/>
        <end position="334"/>
    </location>
</feature>
<keyword evidence="8 10" id="KW-0560">Oxidoreductase</keyword>
<evidence type="ECO:0000256" key="3">
    <source>
        <dbReference type="ARBA" id="ARBA00010318"/>
    </source>
</evidence>
<dbReference type="PROSITE" id="PS51851">
    <property type="entry name" value="KARI_C"/>
    <property type="match status" value="1"/>
</dbReference>
<dbReference type="PROSITE" id="PS51850">
    <property type="entry name" value="KARI_N"/>
    <property type="match status" value="1"/>
</dbReference>
<dbReference type="InterPro" id="IPR036291">
    <property type="entry name" value="NAD(P)-bd_dom_sf"/>
</dbReference>